<organism evidence="1 2">
    <name type="scientific">Corynebacterium urealyticum</name>
    <dbReference type="NCBI Taxonomy" id="43771"/>
    <lineage>
        <taxon>Bacteria</taxon>
        <taxon>Bacillati</taxon>
        <taxon>Actinomycetota</taxon>
        <taxon>Actinomycetes</taxon>
        <taxon>Mycobacteriales</taxon>
        <taxon>Corynebacteriaceae</taxon>
        <taxon>Corynebacterium</taxon>
    </lineage>
</organism>
<protein>
    <recommendedName>
        <fullName evidence="3">TOMM leader peptide-binding protein</fullName>
    </recommendedName>
</protein>
<evidence type="ECO:0000313" key="1">
    <source>
        <dbReference type="EMBL" id="PZP03308.1"/>
    </source>
</evidence>
<comment type="caution">
    <text evidence="1">The sequence shown here is derived from an EMBL/GenBank/DDBJ whole genome shotgun (WGS) entry which is preliminary data.</text>
</comment>
<reference evidence="1 2" key="1">
    <citation type="submission" date="2017-11" db="EMBL/GenBank/DDBJ databases">
        <title>Infants hospitalized years apart are colonized by the same room-sourced microbial strains.</title>
        <authorList>
            <person name="Brooks B."/>
            <person name="Olm M.R."/>
            <person name="Firek B.A."/>
            <person name="Baker R."/>
            <person name="Thomas B.C."/>
            <person name="Morowitz M.J."/>
            <person name="Banfield J.F."/>
        </authorList>
    </citation>
    <scope>NUCLEOTIDE SEQUENCE [LARGE SCALE GENOMIC DNA]</scope>
    <source>
        <strain evidence="1">S2_012_000_R3_87</strain>
    </source>
</reference>
<dbReference type="AlphaFoldDB" id="A0A2W5BD09"/>
<proteinExistence type="predicted"/>
<dbReference type="NCBIfam" id="TIGR03882">
    <property type="entry name" value="cyclo_dehyd_2"/>
    <property type="match status" value="1"/>
</dbReference>
<dbReference type="Gene3D" id="3.40.50.720">
    <property type="entry name" value="NAD(P)-binding Rossmann-like Domain"/>
    <property type="match status" value="1"/>
</dbReference>
<evidence type="ECO:0000313" key="2">
    <source>
        <dbReference type="Proteomes" id="UP000249451"/>
    </source>
</evidence>
<gene>
    <name evidence="1" type="ORF">DI609_01135</name>
</gene>
<dbReference type="InterPro" id="IPR022291">
    <property type="entry name" value="Bacteriocin_synth_cyclodeHase"/>
</dbReference>
<name>A0A2W5BD09_9CORY</name>
<accession>A0A2W5BD09</accession>
<evidence type="ECO:0008006" key="3">
    <source>
        <dbReference type="Google" id="ProtNLM"/>
    </source>
</evidence>
<dbReference type="Proteomes" id="UP000249451">
    <property type="component" value="Unassembled WGS sequence"/>
</dbReference>
<dbReference type="EMBL" id="QFNY01000013">
    <property type="protein sequence ID" value="PZP03308.1"/>
    <property type="molecule type" value="Genomic_DNA"/>
</dbReference>
<sequence>MGAETYRLAPDITALEREPGVVQCGMDATRVGVLQAQPWLAELLNRLRTPLTRQTIERSLVNGGLSQAAARSLVDDLIGYHILWPTPRTQRVAVLGSSQLATELRDALMADGFQPRAPLRADKPADYIAAVAGHLPIVAVDMLAGAVDWADALQAGPATWLPVSMMDARGIIGPVRVAGSGPCPLCAHLHRIDADEHWHEVARRAEKADAPGDPVVRAAVVLHSVVAVRRLLGRPSPPGAPRGKPLAGELKEVDLYGVEQHRLVSQHPRCPHCAGG</sequence>